<dbReference type="CDD" id="cd16914">
    <property type="entry name" value="EcfT"/>
    <property type="match status" value="1"/>
</dbReference>
<keyword evidence="4 5" id="KW-0472">Membrane</keyword>
<dbReference type="PANTHER" id="PTHR33514:SF13">
    <property type="entry name" value="PROTEIN ABCI12, CHLOROPLASTIC"/>
    <property type="match status" value="1"/>
</dbReference>
<organism evidence="6 7">
    <name type="scientific">Sporomusa ovata</name>
    <dbReference type="NCBI Taxonomy" id="2378"/>
    <lineage>
        <taxon>Bacteria</taxon>
        <taxon>Bacillati</taxon>
        <taxon>Bacillota</taxon>
        <taxon>Negativicutes</taxon>
        <taxon>Selenomonadales</taxon>
        <taxon>Sporomusaceae</taxon>
        <taxon>Sporomusa</taxon>
    </lineage>
</organism>
<dbReference type="Pfam" id="PF02361">
    <property type="entry name" value="CbiQ"/>
    <property type="match status" value="1"/>
</dbReference>
<dbReference type="InterPro" id="IPR003339">
    <property type="entry name" value="ABC/ECF_trnsptr_transmembrane"/>
</dbReference>
<dbReference type="EMBL" id="CTRP01000003">
    <property type="protein sequence ID" value="CQR70329.1"/>
    <property type="molecule type" value="Genomic_DNA"/>
</dbReference>
<evidence type="ECO:0000256" key="3">
    <source>
        <dbReference type="ARBA" id="ARBA00022989"/>
    </source>
</evidence>
<protein>
    <submittedName>
        <fullName evidence="6">Transmembrane component of general energizing module of ECF transporters</fullName>
    </submittedName>
</protein>
<evidence type="ECO:0000256" key="2">
    <source>
        <dbReference type="ARBA" id="ARBA00022692"/>
    </source>
</evidence>
<sequence>MLSSLLIMLAGIVLSDIKLVRFIKGLRKLAVVLLISFLLQAFVTPGTPVLFLGNYDITREGLILGGSTALRLALLYLCSSLLTMTTSPIKLASGMERLLAPLQYINIPVHQLSLITSTALRFIPTIIEEAELITRAQKCRGAKFNSPKLKDRLLSLVPVLIPLLANSLQRANDLAVAMESRCYMGGPNPSRTAGLCFKNQDRLTIGLVISCFVLLFLLQ</sequence>
<reference evidence="7" key="1">
    <citation type="submission" date="2015-03" db="EMBL/GenBank/DDBJ databases">
        <authorList>
            <person name="Nijsse Bart"/>
        </authorList>
    </citation>
    <scope>NUCLEOTIDE SEQUENCE [LARGE SCALE GENOMIC DNA]</scope>
</reference>
<evidence type="ECO:0000313" key="7">
    <source>
        <dbReference type="Proteomes" id="UP000049855"/>
    </source>
</evidence>
<feature type="transmembrane region" description="Helical" evidence="5">
    <location>
        <begin position="31"/>
        <end position="52"/>
    </location>
</feature>
<dbReference type="Proteomes" id="UP000049855">
    <property type="component" value="Unassembled WGS sequence"/>
</dbReference>
<evidence type="ECO:0000256" key="4">
    <source>
        <dbReference type="ARBA" id="ARBA00023136"/>
    </source>
</evidence>
<evidence type="ECO:0000256" key="1">
    <source>
        <dbReference type="ARBA" id="ARBA00004141"/>
    </source>
</evidence>
<dbReference type="GO" id="GO:0005886">
    <property type="term" value="C:plasma membrane"/>
    <property type="evidence" value="ECO:0007669"/>
    <property type="project" value="UniProtKB-ARBA"/>
</dbReference>
<evidence type="ECO:0000256" key="5">
    <source>
        <dbReference type="SAM" id="Phobius"/>
    </source>
</evidence>
<evidence type="ECO:0000313" key="6">
    <source>
        <dbReference type="EMBL" id="CQR70329.1"/>
    </source>
</evidence>
<dbReference type="AlphaFoldDB" id="A0A0U1KT90"/>
<proteinExistence type="predicted"/>
<gene>
    <name evidence="6" type="ORF">SpAn4DRAFT_1298</name>
</gene>
<accession>A0A0U1KT90</accession>
<keyword evidence="7" id="KW-1185">Reference proteome</keyword>
<keyword evidence="3 5" id="KW-1133">Transmembrane helix</keyword>
<keyword evidence="2 5" id="KW-0812">Transmembrane</keyword>
<dbReference type="PANTHER" id="PTHR33514">
    <property type="entry name" value="PROTEIN ABCI12, CHLOROPLASTIC"/>
    <property type="match status" value="1"/>
</dbReference>
<comment type="subcellular location">
    <subcellularLocation>
        <location evidence="1">Membrane</location>
        <topology evidence="1">Multi-pass membrane protein</topology>
    </subcellularLocation>
</comment>
<name>A0A0U1KT90_9FIRM</name>